<feature type="compositionally biased region" description="Polar residues" evidence="1">
    <location>
        <begin position="325"/>
        <end position="341"/>
    </location>
</feature>
<feature type="compositionally biased region" description="Basic and acidic residues" evidence="1">
    <location>
        <begin position="302"/>
        <end position="321"/>
    </location>
</feature>
<dbReference type="PROSITE" id="PS50096">
    <property type="entry name" value="IQ"/>
    <property type="match status" value="1"/>
</dbReference>
<evidence type="ECO:0000313" key="3">
    <source>
        <dbReference type="Proteomes" id="UP000694541"/>
    </source>
</evidence>
<evidence type="ECO:0000313" key="2">
    <source>
        <dbReference type="Ensembl" id="ENSANIP00000019358.1"/>
    </source>
</evidence>
<accession>A0A8B9RY59</accession>
<feature type="compositionally biased region" description="Polar residues" evidence="1">
    <location>
        <begin position="279"/>
        <end position="288"/>
    </location>
</feature>
<dbReference type="Pfam" id="PF13270">
    <property type="entry name" value="CCDC28"/>
    <property type="match status" value="1"/>
</dbReference>
<feature type="region of interest" description="Disordered" evidence="1">
    <location>
        <begin position="270"/>
        <end position="377"/>
    </location>
</feature>
<dbReference type="PANTHER" id="PTHR16049">
    <property type="entry name" value="IQ DOMAIN-CONTAINING PROTEIN C"/>
    <property type="match status" value="1"/>
</dbReference>
<dbReference type="SMART" id="SM00015">
    <property type="entry name" value="IQ"/>
    <property type="match status" value="1"/>
</dbReference>
<dbReference type="CDD" id="cd23767">
    <property type="entry name" value="IQCD"/>
    <property type="match status" value="1"/>
</dbReference>
<dbReference type="InterPro" id="IPR000048">
    <property type="entry name" value="IQ_motif_EF-hand-BS"/>
</dbReference>
<evidence type="ECO:0000256" key="1">
    <source>
        <dbReference type="SAM" id="MobiDB-lite"/>
    </source>
</evidence>
<evidence type="ECO:0008006" key="4">
    <source>
        <dbReference type="Google" id="ProtNLM"/>
    </source>
</evidence>
<dbReference type="AlphaFoldDB" id="A0A8B9RY59"/>
<reference evidence="2" key="1">
    <citation type="submission" date="2025-08" db="UniProtKB">
        <authorList>
            <consortium name="Ensembl"/>
        </authorList>
    </citation>
    <scope>IDENTIFICATION</scope>
</reference>
<dbReference type="PANTHER" id="PTHR16049:SF8">
    <property type="entry name" value="IQ DOMAIN-CONTAINING PROTEIN C"/>
    <property type="match status" value="1"/>
</dbReference>
<dbReference type="Ensembl" id="ENSANIT00000020005.1">
    <property type="protein sequence ID" value="ENSANIP00000019358.1"/>
    <property type="gene ID" value="ENSANIG00000013168.1"/>
</dbReference>
<protein>
    <recommendedName>
        <fullName evidence="4">IQ domain-containing protein C</fullName>
    </recommendedName>
</protein>
<keyword evidence="3" id="KW-1185">Reference proteome</keyword>
<reference evidence="2" key="2">
    <citation type="submission" date="2025-09" db="UniProtKB">
        <authorList>
            <consortium name="Ensembl"/>
        </authorList>
    </citation>
    <scope>IDENTIFICATION</scope>
</reference>
<sequence>MQEKLARLHFGLDVCVEELPEEQKKAAADRNLDQLLAHVSVVSPLPLARPRLPRPGSPPAPASPLPAPQPLPLPPAAGGAQQLHTEAAPGRDPRPRGLGGLTLRPARLGGDGRHRGTPQEPHTGATYTHTPRGRADGGDTVHGGQRGWSCPVRPTHLPPLPPSLPPTPAPAAILVGPPGPDDAISRRPVVGAAAMAAALGPQAEAEGWRRLLRAVTRLQACVRGYLLRKRFRSLREEYEEVVREIEGDLSRLEWRGRFLPRPLFVPEVRAGDSAAPSEGGSSTKTAQGKRSGPLEAVPSDKASAEKPQEEVDASEPEHDWDCSSVKPTAQLESQKELSSTGEGDAANPPNPGADADKCTEKECAAPAESEDWQNDSTVSSVWDSAVLEAESFESCLEIPLEDIKDLPRTRSGLQSYRNHLIMELVWLQQAIVSRKNYLMLKQRLGTPDP</sequence>
<dbReference type="Pfam" id="PF00612">
    <property type="entry name" value="IQ"/>
    <property type="match status" value="1"/>
</dbReference>
<dbReference type="InterPro" id="IPR042506">
    <property type="entry name" value="IQCC"/>
</dbReference>
<feature type="region of interest" description="Disordered" evidence="1">
    <location>
        <begin position="47"/>
        <end position="148"/>
    </location>
</feature>
<dbReference type="InterPro" id="IPR025271">
    <property type="entry name" value="CCDC28"/>
</dbReference>
<dbReference type="Proteomes" id="UP000694541">
    <property type="component" value="Unplaced"/>
</dbReference>
<feature type="compositionally biased region" description="Low complexity" evidence="1">
    <location>
        <begin position="76"/>
        <end position="88"/>
    </location>
</feature>
<organism evidence="2 3">
    <name type="scientific">Accipiter nisus</name>
    <name type="common">Eurasian sparrowhawk</name>
    <dbReference type="NCBI Taxonomy" id="211598"/>
    <lineage>
        <taxon>Eukaryota</taxon>
        <taxon>Metazoa</taxon>
        <taxon>Chordata</taxon>
        <taxon>Craniata</taxon>
        <taxon>Vertebrata</taxon>
        <taxon>Euteleostomi</taxon>
        <taxon>Archelosauria</taxon>
        <taxon>Archosauria</taxon>
        <taxon>Dinosauria</taxon>
        <taxon>Saurischia</taxon>
        <taxon>Theropoda</taxon>
        <taxon>Coelurosauria</taxon>
        <taxon>Aves</taxon>
        <taxon>Neognathae</taxon>
        <taxon>Neoaves</taxon>
        <taxon>Telluraves</taxon>
        <taxon>Accipitrimorphae</taxon>
        <taxon>Accipitriformes</taxon>
        <taxon>Accipitridae</taxon>
        <taxon>Accipitrinae</taxon>
        <taxon>Accipiter</taxon>
    </lineage>
</organism>
<name>A0A8B9RY59_9AVES</name>
<feature type="compositionally biased region" description="Pro residues" evidence="1">
    <location>
        <begin position="53"/>
        <end position="75"/>
    </location>
</feature>
<feature type="compositionally biased region" description="Basic and acidic residues" evidence="1">
    <location>
        <begin position="354"/>
        <end position="363"/>
    </location>
</feature>
<proteinExistence type="predicted"/>